<dbReference type="InterPro" id="IPR000719">
    <property type="entry name" value="Prot_kinase_dom"/>
</dbReference>
<evidence type="ECO:0000259" key="1">
    <source>
        <dbReference type="PROSITE" id="PS50011"/>
    </source>
</evidence>
<sequence>MIGKGRCSLVFEAKNEVSKRVCIKIEPCEDCSQITNEINILRNQLFDCIGVPKLLFDGETEYLGTMWRAIVTGMKYKHFDLIPDVVGDKTLEDFSFGDRLVLEDVANQAIDILEAIHKRGVIHKDIKPSHLVFFQNSLYLIDFGAAGPPGPSDLVTWRFASILGHFKGLDLDEKSDFESLWFSFLSLHGKLPWDGVDQGNALTLKLRSKPCDLQQQYPTLANIFYPLLEAD</sequence>
<feature type="domain" description="Protein kinase" evidence="1">
    <location>
        <begin position="1"/>
        <end position="231"/>
    </location>
</feature>
<proteinExistence type="predicted"/>
<dbReference type="Pfam" id="PF00069">
    <property type="entry name" value="Pkinase"/>
    <property type="match status" value="1"/>
</dbReference>
<accession>A0A6B2LG21</accession>
<dbReference type="InterPro" id="IPR011009">
    <property type="entry name" value="Kinase-like_dom_sf"/>
</dbReference>
<dbReference type="SMART" id="SM00220">
    <property type="entry name" value="S_TKc"/>
    <property type="match status" value="1"/>
</dbReference>
<dbReference type="AlphaFoldDB" id="A0A6B2LG21"/>
<name>A0A6B2LG21_9EUKA</name>
<organism evidence="2">
    <name type="scientific">Arcella intermedia</name>
    <dbReference type="NCBI Taxonomy" id="1963864"/>
    <lineage>
        <taxon>Eukaryota</taxon>
        <taxon>Amoebozoa</taxon>
        <taxon>Tubulinea</taxon>
        <taxon>Elardia</taxon>
        <taxon>Arcellinida</taxon>
        <taxon>Sphaerothecina</taxon>
        <taxon>Arcellidae</taxon>
        <taxon>Arcella</taxon>
    </lineage>
</organism>
<dbReference type="Gene3D" id="1.10.510.10">
    <property type="entry name" value="Transferase(Phosphotransferase) domain 1"/>
    <property type="match status" value="1"/>
</dbReference>
<dbReference type="InterPro" id="IPR050235">
    <property type="entry name" value="CK1_Ser-Thr_kinase"/>
</dbReference>
<dbReference type="GO" id="GO:0005524">
    <property type="term" value="F:ATP binding"/>
    <property type="evidence" value="ECO:0007669"/>
    <property type="project" value="InterPro"/>
</dbReference>
<dbReference type="GO" id="GO:0004672">
    <property type="term" value="F:protein kinase activity"/>
    <property type="evidence" value="ECO:0007669"/>
    <property type="project" value="InterPro"/>
</dbReference>
<evidence type="ECO:0000313" key="2">
    <source>
        <dbReference type="EMBL" id="NDV36009.1"/>
    </source>
</evidence>
<dbReference type="PANTHER" id="PTHR11909">
    <property type="entry name" value="CASEIN KINASE-RELATED"/>
    <property type="match status" value="1"/>
</dbReference>
<reference evidence="2" key="1">
    <citation type="journal article" date="2020" name="J. Eukaryot. Microbiol.">
        <title>De novo Sequencing, Assembly and Annotation of the Transcriptome for the Free-Living Testate Amoeba Arcella intermedia.</title>
        <authorList>
            <person name="Ribeiro G.M."/>
            <person name="Porfirio-Sousa A.L."/>
            <person name="Maurer-Alcala X.X."/>
            <person name="Katz L.A."/>
            <person name="Lahr D.J.G."/>
        </authorList>
    </citation>
    <scope>NUCLEOTIDE SEQUENCE</scope>
</reference>
<dbReference type="PROSITE" id="PS50011">
    <property type="entry name" value="PROTEIN_KINASE_DOM"/>
    <property type="match status" value="1"/>
</dbReference>
<protein>
    <recommendedName>
        <fullName evidence="1">Protein kinase domain-containing protein</fullName>
    </recommendedName>
</protein>
<dbReference type="SUPFAM" id="SSF56112">
    <property type="entry name" value="Protein kinase-like (PK-like)"/>
    <property type="match status" value="1"/>
</dbReference>
<dbReference type="EMBL" id="GIBP01007040">
    <property type="protein sequence ID" value="NDV36009.1"/>
    <property type="molecule type" value="Transcribed_RNA"/>
</dbReference>